<evidence type="ECO:0000313" key="2">
    <source>
        <dbReference type="EMBL" id="CAL4132154.1"/>
    </source>
</evidence>
<evidence type="ECO:0000256" key="1">
    <source>
        <dbReference type="SAM" id="MobiDB-lite"/>
    </source>
</evidence>
<sequence>QVTSAGSVVGPGGVLGGTVSCGGSTGGSLGNSSGSAGSCVLVDPQGLMDSSLDTICGISFPSQPTAHSPHTISPPPTTPPTMSHHHHSNLDPNARVYTPKGTNTVTSEA</sequence>
<proteinExistence type="predicted"/>
<feature type="compositionally biased region" description="Polar residues" evidence="1">
    <location>
        <begin position="100"/>
        <end position="109"/>
    </location>
</feature>
<organism evidence="2 3">
    <name type="scientific">Meganyctiphanes norvegica</name>
    <name type="common">Northern krill</name>
    <name type="synonym">Thysanopoda norvegica</name>
    <dbReference type="NCBI Taxonomy" id="48144"/>
    <lineage>
        <taxon>Eukaryota</taxon>
        <taxon>Metazoa</taxon>
        <taxon>Ecdysozoa</taxon>
        <taxon>Arthropoda</taxon>
        <taxon>Crustacea</taxon>
        <taxon>Multicrustacea</taxon>
        <taxon>Malacostraca</taxon>
        <taxon>Eumalacostraca</taxon>
        <taxon>Eucarida</taxon>
        <taxon>Euphausiacea</taxon>
        <taxon>Euphausiidae</taxon>
        <taxon>Meganyctiphanes</taxon>
    </lineage>
</organism>
<name>A0AAV2RM20_MEGNR</name>
<protein>
    <submittedName>
        <fullName evidence="2">Uncharacterized protein</fullName>
    </submittedName>
</protein>
<dbReference type="Proteomes" id="UP001497623">
    <property type="component" value="Unassembled WGS sequence"/>
</dbReference>
<feature type="region of interest" description="Disordered" evidence="1">
    <location>
        <begin position="1"/>
        <end position="38"/>
    </location>
</feature>
<feature type="compositionally biased region" description="Gly residues" evidence="1">
    <location>
        <begin position="9"/>
        <end position="29"/>
    </location>
</feature>
<evidence type="ECO:0000313" key="3">
    <source>
        <dbReference type="Proteomes" id="UP001497623"/>
    </source>
</evidence>
<accession>A0AAV2RM20</accession>
<comment type="caution">
    <text evidence="2">The sequence shown here is derived from an EMBL/GenBank/DDBJ whole genome shotgun (WGS) entry which is preliminary data.</text>
</comment>
<dbReference type="AlphaFoldDB" id="A0AAV2RM20"/>
<dbReference type="EMBL" id="CAXKWB010027666">
    <property type="protein sequence ID" value="CAL4132154.1"/>
    <property type="molecule type" value="Genomic_DNA"/>
</dbReference>
<feature type="region of interest" description="Disordered" evidence="1">
    <location>
        <begin position="59"/>
        <end position="109"/>
    </location>
</feature>
<reference evidence="2 3" key="1">
    <citation type="submission" date="2024-05" db="EMBL/GenBank/DDBJ databases">
        <authorList>
            <person name="Wallberg A."/>
        </authorList>
    </citation>
    <scope>NUCLEOTIDE SEQUENCE [LARGE SCALE GENOMIC DNA]</scope>
</reference>
<feature type="non-terminal residue" evidence="2">
    <location>
        <position position="1"/>
    </location>
</feature>
<keyword evidence="3" id="KW-1185">Reference proteome</keyword>
<gene>
    <name evidence="2" type="ORF">MNOR_LOCUS26960</name>
</gene>